<reference evidence="8" key="1">
    <citation type="journal article" date="2012" name="Science">
        <title>Fermentation, hydrogen, and sulfur metabolism in multiple uncultivated bacterial phyla.</title>
        <authorList>
            <person name="Wrighton K.C."/>
            <person name="Thomas B.C."/>
            <person name="Sharon I."/>
            <person name="Miller C.S."/>
            <person name="Castelle C.J."/>
            <person name="VerBerkmoes N.C."/>
            <person name="Wilkins M.J."/>
            <person name="Hettich R.L."/>
            <person name="Lipton M.S."/>
            <person name="Williams K.H."/>
            <person name="Long P.E."/>
            <person name="Banfield J.F."/>
        </authorList>
    </citation>
    <scope>NUCLEOTIDE SEQUENCE [LARGE SCALE GENOMIC DNA]</scope>
</reference>
<feature type="transmembrane region" description="Helical" evidence="6">
    <location>
        <begin position="84"/>
        <end position="107"/>
    </location>
</feature>
<comment type="caution">
    <text evidence="8">The sequence shown here is derived from an EMBL/GenBank/DDBJ whole genome shotgun (WGS) entry which is preliminary data.</text>
</comment>
<evidence type="ECO:0000259" key="7">
    <source>
        <dbReference type="Pfam" id="PF09335"/>
    </source>
</evidence>
<name>K2G3D1_9BACT</name>
<dbReference type="InterPro" id="IPR015414">
    <property type="entry name" value="TMEM64"/>
</dbReference>
<comment type="similarity">
    <text evidence="6">Belongs to the TVP38/TMEM64 family.</text>
</comment>
<protein>
    <recommendedName>
        <fullName evidence="6">TVP38/TMEM64 family membrane protein</fullName>
    </recommendedName>
</protein>
<gene>
    <name evidence="8" type="ORF">ACD_3C00006G0019</name>
</gene>
<dbReference type="GO" id="GO:0005886">
    <property type="term" value="C:plasma membrane"/>
    <property type="evidence" value="ECO:0007669"/>
    <property type="project" value="UniProtKB-SubCell"/>
</dbReference>
<feature type="transmembrane region" description="Helical" evidence="6">
    <location>
        <begin position="114"/>
        <end position="136"/>
    </location>
</feature>
<evidence type="ECO:0000256" key="1">
    <source>
        <dbReference type="ARBA" id="ARBA00004651"/>
    </source>
</evidence>
<evidence type="ECO:0000313" key="8">
    <source>
        <dbReference type="EMBL" id="EKE28837.1"/>
    </source>
</evidence>
<evidence type="ECO:0000256" key="5">
    <source>
        <dbReference type="ARBA" id="ARBA00023136"/>
    </source>
</evidence>
<sequence length="185" mass="22396">MFGWIIYVSLYILRTFIFFPSSILIILSPSLFGLPMALFYTMLWENLSAALGYYFWKFFWKNIISETYLDKFSFLRKRLREDSFMTILTARLLFIPFDPLSYISWFFKAKFSGYTWWTLLWTLPSMLIFLFIWAWIKNIETFNLSNIDIDQKFMLLSVLIILLSLFLVFFIKYLQNNNNKKKHSS</sequence>
<keyword evidence="2 6" id="KW-1003">Cell membrane</keyword>
<feature type="transmembrane region" description="Helical" evidence="6">
    <location>
        <begin position="6"/>
        <end position="27"/>
    </location>
</feature>
<comment type="subcellular location">
    <subcellularLocation>
        <location evidence="1 6">Cell membrane</location>
        <topology evidence="1 6">Multi-pass membrane protein</topology>
    </subcellularLocation>
</comment>
<keyword evidence="3 6" id="KW-0812">Transmembrane</keyword>
<dbReference type="PANTHER" id="PTHR12677:SF59">
    <property type="entry name" value="GOLGI APPARATUS MEMBRANE PROTEIN TVP38-RELATED"/>
    <property type="match status" value="1"/>
</dbReference>
<evidence type="ECO:0000256" key="3">
    <source>
        <dbReference type="ARBA" id="ARBA00022692"/>
    </source>
</evidence>
<feature type="transmembrane region" description="Helical" evidence="6">
    <location>
        <begin position="156"/>
        <end position="174"/>
    </location>
</feature>
<evidence type="ECO:0000256" key="4">
    <source>
        <dbReference type="ARBA" id="ARBA00022989"/>
    </source>
</evidence>
<organism evidence="8">
    <name type="scientific">uncultured bacterium</name>
    <name type="common">gcode 4</name>
    <dbReference type="NCBI Taxonomy" id="1234023"/>
    <lineage>
        <taxon>Bacteria</taxon>
        <taxon>environmental samples</taxon>
    </lineage>
</organism>
<dbReference type="AlphaFoldDB" id="K2G3D1"/>
<dbReference type="InterPro" id="IPR032816">
    <property type="entry name" value="VTT_dom"/>
</dbReference>
<dbReference type="EMBL" id="AMFJ01000280">
    <property type="protein sequence ID" value="EKE28837.1"/>
    <property type="molecule type" value="Genomic_DNA"/>
</dbReference>
<evidence type="ECO:0000256" key="6">
    <source>
        <dbReference type="RuleBase" id="RU366058"/>
    </source>
</evidence>
<dbReference type="PANTHER" id="PTHR12677">
    <property type="entry name" value="GOLGI APPARATUS MEMBRANE PROTEIN TVP38-RELATED"/>
    <property type="match status" value="1"/>
</dbReference>
<proteinExistence type="inferred from homology"/>
<evidence type="ECO:0000256" key="2">
    <source>
        <dbReference type="ARBA" id="ARBA00022475"/>
    </source>
</evidence>
<feature type="domain" description="VTT" evidence="7">
    <location>
        <begin position="19"/>
        <end position="132"/>
    </location>
</feature>
<keyword evidence="4 6" id="KW-1133">Transmembrane helix</keyword>
<dbReference type="Pfam" id="PF09335">
    <property type="entry name" value="VTT_dom"/>
    <property type="match status" value="1"/>
</dbReference>
<keyword evidence="5 6" id="KW-0472">Membrane</keyword>
<accession>K2G3D1</accession>
<feature type="transmembrane region" description="Helical" evidence="6">
    <location>
        <begin position="34"/>
        <end position="56"/>
    </location>
</feature>